<evidence type="ECO:0000313" key="4">
    <source>
        <dbReference type="EMBL" id="QKX62307.1"/>
    </source>
</evidence>
<evidence type="ECO:0000259" key="3">
    <source>
        <dbReference type="Pfam" id="PF10441"/>
    </source>
</evidence>
<feature type="compositionally biased region" description="Polar residues" evidence="2">
    <location>
        <begin position="132"/>
        <end position="147"/>
    </location>
</feature>
<dbReference type="GO" id="GO:0042254">
    <property type="term" value="P:ribosome biogenesis"/>
    <property type="evidence" value="ECO:0007669"/>
    <property type="project" value="TreeGrafter"/>
</dbReference>
<evidence type="ECO:0000313" key="5">
    <source>
        <dbReference type="Proteomes" id="UP000509510"/>
    </source>
</evidence>
<dbReference type="InterPro" id="IPR016024">
    <property type="entry name" value="ARM-type_fold"/>
</dbReference>
<keyword evidence="1" id="KW-0175">Coiled coil</keyword>
<protein>
    <recommendedName>
        <fullName evidence="3">Nucleolar 27S pre-rRNA processing Urb2/Npa2 C-terminal domain-containing protein</fullName>
    </recommendedName>
</protein>
<keyword evidence="5" id="KW-1185">Reference proteome</keyword>
<evidence type="ECO:0000256" key="1">
    <source>
        <dbReference type="SAM" id="Coils"/>
    </source>
</evidence>
<sequence>MAPIKDAVGPSQEALLNLEKSTASPDAQLDQAAHILRLDLSIDTFTGSADHLNKISDPTRPAPKEQWVLRWLLKRLKTKPYRLHPRSFLLLQNLVQRLPRKAIAVVLADYKFPQLLKDIVEDLDGAVVQSLQQDTAAPSDSETSATLDRSPVRPKKRKRDSDVGNEASQNLPQPAVVVAAYVSFLDSLYTLTALAKGRENNADISQIHLRQSLRTEPMVIAPILGKLLRLSARLVAKFAREKNASELQHLLKVTTSAFTLWDFKKQNVGGNEKNDVNVSFSEHCFLEALRLYRLVLCVGDMSESAEFIVHSVEKLIALHVVIPARSAFISRGGSGIDYSKDDDPDWSAVQPVTATFKPLLEDKSSQSVDCSGIEASPQSEKNVCIFAPTWRPAELVPTLFNIIARSVPRNSFRRQAGEASWLETAFVALAELAYSMTKPISRSTSEFIPLLEQLFIVVRTRKIKLSLHTFLTHAAYTSLLKGKDKPQDVHWNLTALLVELGVDIFLPNSGLKDSQRLLDALLHTLSQIRSRQTGQGQYQLIKSGVVIPLLRAFAAARDLPFFIQQWHGQLREVEASRESTLPFEDAYSVWEDEDVATAFREVMKTSLSESQLGSIIQGAINTVASTTETLATSPESYASIVLLEITSDIWGHHGIPGLQIELVAALAKANSKTVLLQNTTHWKWRLWRLARKLLPITLKDSRNGPNDLAQTLERGALEVTQSVQPLADAESNSLRESLEACRFLLQATKDLEHGSSEGEEIVQSLLGNITKLFQTLLASKEKHMSRWNGRIEDLTSLGQLGAAYIVCMMEFPGTWHRVPVKALEEFVDCFLLLASRTKESETSSKGASVYQLWEVVVSYDYLLDVAPLCSALAQVLFRHLESDSGQRLFVLGFLPRIPVRLHGVNGAKDAMTSLMKGNFCSAQAIPDAISLVSKWCRESTTIDTAAKDWIISALPLQGSSDDIYTLQAFRTLAESVFQREFQECSPAELPKLLKKYCKIASRGVSAVEEQNKKLSLGPVLTAVLLRNLWERREEAQDAKLEKDIAHQRQKLLQCVLDGLDAGKQLLQDDEEEEEEEEEELDTRAAIALVVTFYMLKELQDLVLENRKAGKRVTEIYKIVQGTSLRSGHFLHKAVRQQLLVEFSNEDGLVLDDARLVQAVDLQQLYADEQEQFVRDTTAKLEAMSNAERLQTIRKLQDHGFDGPTGPCRLLMGGLAVSTLDEIPERGGEEAQTLSSLCTAVTNVIQDSQTVEQFSFAAECLDVILRLHPRGVSQYNIDKCLSAVSTTISNISSTEFPGKVSAEFASTIYTRLCRLLGTLFGLYRQQLGGRFHVLVPALQCLLQALFIPSRKRKRNATLTLALGVPHAVMFSRLLSSLCDPTVSAVSRPGGGHDGLVDQTKKAKLIAGQHLRIVIESYTANMLDGPISAETKAALAPGLYAVLDAMSTDTKRALNASLDVSSRAIFKTLHDDYVKFGKWNNKG</sequence>
<dbReference type="InterPro" id="IPR018849">
    <property type="entry name" value="Urb2/Npa2_C"/>
</dbReference>
<dbReference type="GO" id="GO:0005730">
    <property type="term" value="C:nucleolus"/>
    <property type="evidence" value="ECO:0007669"/>
    <property type="project" value="TreeGrafter"/>
</dbReference>
<dbReference type="Proteomes" id="UP000509510">
    <property type="component" value="Chromosome V"/>
</dbReference>
<accession>A0A7H8R827</accession>
<dbReference type="RefSeq" id="XP_035348481.1">
    <property type="nucleotide sequence ID" value="XM_035492588.1"/>
</dbReference>
<dbReference type="OrthoDB" id="160374at2759"/>
<dbReference type="SUPFAM" id="SSF48371">
    <property type="entry name" value="ARM repeat"/>
    <property type="match status" value="1"/>
</dbReference>
<proteinExistence type="predicted"/>
<organism evidence="4 5">
    <name type="scientific">Talaromyces rugulosus</name>
    <name type="common">Penicillium rugulosum</name>
    <dbReference type="NCBI Taxonomy" id="121627"/>
    <lineage>
        <taxon>Eukaryota</taxon>
        <taxon>Fungi</taxon>
        <taxon>Dikarya</taxon>
        <taxon>Ascomycota</taxon>
        <taxon>Pezizomycotina</taxon>
        <taxon>Eurotiomycetes</taxon>
        <taxon>Eurotiomycetidae</taxon>
        <taxon>Eurotiales</taxon>
        <taxon>Trichocomaceae</taxon>
        <taxon>Talaromyces</taxon>
        <taxon>Talaromyces sect. Islandici</taxon>
    </lineage>
</organism>
<dbReference type="KEGG" id="trg:TRUGW13939_09466"/>
<reference evidence="5" key="1">
    <citation type="submission" date="2020-06" db="EMBL/GenBank/DDBJ databases">
        <title>A chromosome-scale genome assembly of Talaromyces rugulosus W13939.</title>
        <authorList>
            <person name="Wang B."/>
            <person name="Guo L."/>
            <person name="Ye K."/>
            <person name="Wang L."/>
        </authorList>
    </citation>
    <scope>NUCLEOTIDE SEQUENCE [LARGE SCALE GENOMIC DNA]</scope>
    <source>
        <strain evidence="5">W13939</strain>
    </source>
</reference>
<dbReference type="Pfam" id="PF10441">
    <property type="entry name" value="Urb2"/>
    <property type="match status" value="1"/>
</dbReference>
<dbReference type="InterPro" id="IPR052609">
    <property type="entry name" value="Ribosome_Biogenesis_Reg"/>
</dbReference>
<dbReference type="PANTHER" id="PTHR15682">
    <property type="entry name" value="UNHEALTHY RIBOSOME BIOGENESIS PROTEIN 2 HOMOLOG"/>
    <property type="match status" value="1"/>
</dbReference>
<name>A0A7H8R827_TALRU</name>
<dbReference type="GeneID" id="55996949"/>
<feature type="coiled-coil region" evidence="1">
    <location>
        <begin position="1056"/>
        <end position="1083"/>
    </location>
</feature>
<gene>
    <name evidence="4" type="ORF">TRUGW13939_09466</name>
</gene>
<feature type="region of interest" description="Disordered" evidence="2">
    <location>
        <begin position="132"/>
        <end position="168"/>
    </location>
</feature>
<feature type="domain" description="Nucleolar 27S pre-rRNA processing Urb2/Npa2 C-terminal" evidence="3">
    <location>
        <begin position="1256"/>
        <end position="1479"/>
    </location>
</feature>
<dbReference type="PANTHER" id="PTHR15682:SF2">
    <property type="entry name" value="UNHEALTHY RIBOSOME BIOGENESIS PROTEIN 2 HOMOLOG"/>
    <property type="match status" value="1"/>
</dbReference>
<dbReference type="EMBL" id="CP055902">
    <property type="protein sequence ID" value="QKX62307.1"/>
    <property type="molecule type" value="Genomic_DNA"/>
</dbReference>
<evidence type="ECO:0000256" key="2">
    <source>
        <dbReference type="SAM" id="MobiDB-lite"/>
    </source>
</evidence>